<reference evidence="2" key="1">
    <citation type="submission" date="2019-10" db="EMBL/GenBank/DDBJ databases">
        <authorList>
            <person name="Soares A.E.R."/>
            <person name="Aleixo A."/>
            <person name="Schneider P."/>
            <person name="Miyaki C.Y."/>
            <person name="Schneider M.P."/>
            <person name="Mello C."/>
            <person name="Vasconcelos A.T.R."/>
        </authorList>
    </citation>
    <scope>NUCLEOTIDE SEQUENCE</scope>
    <source>
        <tissue evidence="2">Muscle</tissue>
    </source>
</reference>
<dbReference type="InterPro" id="IPR027850">
    <property type="entry name" value="DUF4504"/>
</dbReference>
<dbReference type="Pfam" id="PF14953">
    <property type="entry name" value="DUF4504"/>
    <property type="match status" value="1"/>
</dbReference>
<protein>
    <recommendedName>
        <fullName evidence="4">CA074 protein</fullName>
    </recommendedName>
</protein>
<dbReference type="EMBL" id="WHWB01031782">
    <property type="protein sequence ID" value="KAJ7427921.1"/>
    <property type="molecule type" value="Genomic_DNA"/>
</dbReference>
<comment type="similarity">
    <text evidence="1">Belongs to the UPF0739 family.</text>
</comment>
<evidence type="ECO:0000313" key="2">
    <source>
        <dbReference type="EMBL" id="KAJ7427921.1"/>
    </source>
</evidence>
<evidence type="ECO:0000313" key="3">
    <source>
        <dbReference type="Proteomes" id="UP001145742"/>
    </source>
</evidence>
<proteinExistence type="inferred from homology"/>
<dbReference type="Proteomes" id="UP001145742">
    <property type="component" value="Unassembled WGS sequence"/>
</dbReference>
<accession>A0ABQ9E071</accession>
<sequence>MAPGDTPLSPPLLVAAARDALGPGTGMRSRAGRRRVPAARALHLAGEVLAVAAGLKPAVLCECGAAGPAELRRYLRALRDAGLAPRRLHVLGMEGSALLLHPRLARQRVEGMLRAHPAPFVDVSAGRRCPALCGPAEVEAVRSHLASLLDHLRDAEATGAEPVSCSEVVPKDWNLCTVVGVLLGYPAVYTFCGEEGAENCLTLTPLRVFTVHASCPRIKDGLRVQIYSFSIPESLCTELRAVLEAWDKELKEGFSAQSDFVDLCISSEVVSLPAVAL</sequence>
<dbReference type="PANTHER" id="PTHR31366:SF2">
    <property type="entry name" value="UPF0739 PROTEIN C1ORF74"/>
    <property type="match status" value="1"/>
</dbReference>
<gene>
    <name evidence="2" type="ORF">WISP_02781</name>
</gene>
<comment type="caution">
    <text evidence="2">The sequence shown here is derived from an EMBL/GenBank/DDBJ whole genome shotgun (WGS) entry which is preliminary data.</text>
</comment>
<dbReference type="PANTHER" id="PTHR31366">
    <property type="entry name" value="UPF0739 PROTEIN C1ORF74"/>
    <property type="match status" value="1"/>
</dbReference>
<organism evidence="2 3">
    <name type="scientific">Willisornis vidua</name>
    <name type="common">Xingu scale-backed antbird</name>
    <dbReference type="NCBI Taxonomy" id="1566151"/>
    <lineage>
        <taxon>Eukaryota</taxon>
        <taxon>Metazoa</taxon>
        <taxon>Chordata</taxon>
        <taxon>Craniata</taxon>
        <taxon>Vertebrata</taxon>
        <taxon>Euteleostomi</taxon>
        <taxon>Archelosauria</taxon>
        <taxon>Archosauria</taxon>
        <taxon>Dinosauria</taxon>
        <taxon>Saurischia</taxon>
        <taxon>Theropoda</taxon>
        <taxon>Coelurosauria</taxon>
        <taxon>Aves</taxon>
        <taxon>Neognathae</taxon>
        <taxon>Neoaves</taxon>
        <taxon>Telluraves</taxon>
        <taxon>Australaves</taxon>
        <taxon>Passeriformes</taxon>
        <taxon>Thamnophilidae</taxon>
        <taxon>Willisornis</taxon>
    </lineage>
</organism>
<keyword evidence="3" id="KW-1185">Reference proteome</keyword>
<evidence type="ECO:0008006" key="4">
    <source>
        <dbReference type="Google" id="ProtNLM"/>
    </source>
</evidence>
<evidence type="ECO:0000256" key="1">
    <source>
        <dbReference type="ARBA" id="ARBA00007065"/>
    </source>
</evidence>
<name>A0ABQ9E071_9PASS</name>